<sequence length="461" mass="50342">MAVAASVLTYLNRYRVPYQQVHHDRAGSLETAIAEARIDPDKVARAQLLVDARGVVMAVVPASRTLDLDALNERLQRQLRPVPQSQCDRLFRDCEPGSWPALGPAYGVRVLVDESLLEADEVYVESGSHTTLLRFPGAAFRELMQGARKIAGCRLSAREQTPCRVVEEPDCLELLRHKLTRLYRIPPMPATASRLLAVLDDPDSSVADVARIIGQDPALTAQVIRHARSPLYGYRGEIRSVQEAITRVLGFERVSQLALSLCAMKALNPPLDGPLGLNALWRHALACSAVSTGIVKTFGVPDVDARILPMAALLHNFGFFVMAWVCRPEFTMLNKLAAAEPETPVTTLERQVLGMGQARDVLAAGHAVLGGLVLEHWKLPQAVCDVALRHACPLCVEQKPGMLPVVVLANALLKQRGLGDDLSPEPIGPACQMLGLDPDRVQAWFETVELTHSDTDHPVVV</sequence>
<dbReference type="Gene3D" id="3.90.960.10">
    <property type="entry name" value="YbaK/aminoacyl-tRNA synthetase-associated domain"/>
    <property type="match status" value="1"/>
</dbReference>
<dbReference type="EMBL" id="CP154858">
    <property type="protein sequence ID" value="XDT73804.1"/>
    <property type="molecule type" value="Genomic_DNA"/>
</dbReference>
<dbReference type="PANTHER" id="PTHR33525">
    <property type="match status" value="1"/>
</dbReference>
<dbReference type="Gene3D" id="1.10.3210.10">
    <property type="entry name" value="Hypothetical protein af1432"/>
    <property type="match status" value="1"/>
</dbReference>
<dbReference type="GO" id="GO:0002161">
    <property type="term" value="F:aminoacyl-tRNA deacylase activity"/>
    <property type="evidence" value="ECO:0007669"/>
    <property type="project" value="InterPro"/>
</dbReference>
<proteinExistence type="predicted"/>
<gene>
    <name evidence="2" type="ORF">AAIA72_07505</name>
</gene>
<dbReference type="CDD" id="cd04332">
    <property type="entry name" value="YbaK_like"/>
    <property type="match status" value="1"/>
</dbReference>
<dbReference type="AlphaFoldDB" id="A0AB39V0T1"/>
<dbReference type="PROSITE" id="PS51833">
    <property type="entry name" value="HDOD"/>
    <property type="match status" value="1"/>
</dbReference>
<dbReference type="SUPFAM" id="SSF55826">
    <property type="entry name" value="YbaK/ProRS associated domain"/>
    <property type="match status" value="1"/>
</dbReference>
<protein>
    <submittedName>
        <fullName evidence="2">HDOD domain-containing protein</fullName>
    </submittedName>
</protein>
<dbReference type="InterPro" id="IPR052340">
    <property type="entry name" value="RNase_Y/CdgJ"/>
</dbReference>
<dbReference type="RefSeq" id="WP_369602783.1">
    <property type="nucleotide sequence ID" value="NZ_CP154858.1"/>
</dbReference>
<dbReference type="PANTHER" id="PTHR33525:SF3">
    <property type="entry name" value="RIBONUCLEASE Y"/>
    <property type="match status" value="1"/>
</dbReference>
<dbReference type="InterPro" id="IPR013976">
    <property type="entry name" value="HDOD"/>
</dbReference>
<evidence type="ECO:0000313" key="2">
    <source>
        <dbReference type="EMBL" id="XDT73804.1"/>
    </source>
</evidence>
<dbReference type="InterPro" id="IPR036754">
    <property type="entry name" value="YbaK/aa-tRNA-synt-asso_dom_sf"/>
</dbReference>
<reference evidence="2" key="1">
    <citation type="submission" date="2024-05" db="EMBL/GenBank/DDBJ databases">
        <title>Genome sequencing of novel strain.</title>
        <authorList>
            <person name="Ganbat D."/>
            <person name="Ganbat S."/>
            <person name="Lee S.-J."/>
        </authorList>
    </citation>
    <scope>NUCLEOTIDE SEQUENCE</scope>
    <source>
        <strain evidence="2">SMD15-11</strain>
    </source>
</reference>
<name>A0AB39V0T1_9GAMM</name>
<accession>A0AB39V0T1</accession>
<organism evidence="2">
    <name type="scientific">Thermohahella caldifontis</name>
    <dbReference type="NCBI Taxonomy" id="3142973"/>
    <lineage>
        <taxon>Bacteria</taxon>
        <taxon>Pseudomonadati</taxon>
        <taxon>Pseudomonadota</taxon>
        <taxon>Gammaproteobacteria</taxon>
        <taxon>Oceanospirillales</taxon>
        <taxon>Hahellaceae</taxon>
        <taxon>Thermohahella</taxon>
    </lineage>
</organism>
<dbReference type="Pfam" id="PF08668">
    <property type="entry name" value="HDOD"/>
    <property type="match status" value="1"/>
</dbReference>
<dbReference type="InterPro" id="IPR007214">
    <property type="entry name" value="YbaK/aa-tRNA-synth-assoc-dom"/>
</dbReference>
<dbReference type="KEGG" id="tcd:AAIA72_07505"/>
<evidence type="ECO:0000259" key="1">
    <source>
        <dbReference type="PROSITE" id="PS51833"/>
    </source>
</evidence>
<dbReference type="Pfam" id="PF04073">
    <property type="entry name" value="tRNA_edit"/>
    <property type="match status" value="1"/>
</dbReference>
<feature type="domain" description="HDOD" evidence="1">
    <location>
        <begin position="185"/>
        <end position="393"/>
    </location>
</feature>
<dbReference type="SUPFAM" id="SSF109604">
    <property type="entry name" value="HD-domain/PDEase-like"/>
    <property type="match status" value="1"/>
</dbReference>